<evidence type="ECO:0000259" key="1">
    <source>
        <dbReference type="Pfam" id="PF12680"/>
    </source>
</evidence>
<dbReference type="InterPro" id="IPR037401">
    <property type="entry name" value="SnoaL-like"/>
</dbReference>
<gene>
    <name evidence="2" type="ORF">ACFQV2_11155</name>
</gene>
<keyword evidence="3" id="KW-1185">Reference proteome</keyword>
<comment type="caution">
    <text evidence="2">The sequence shown here is derived from an EMBL/GenBank/DDBJ whole genome shotgun (WGS) entry which is preliminary data.</text>
</comment>
<proteinExistence type="predicted"/>
<dbReference type="SUPFAM" id="SSF54427">
    <property type="entry name" value="NTF2-like"/>
    <property type="match status" value="1"/>
</dbReference>
<name>A0ABW2TNB2_9PSEU</name>
<accession>A0ABW2TNB2</accession>
<protein>
    <submittedName>
        <fullName evidence="2">Nuclear transport factor 2 family protein</fullName>
    </submittedName>
</protein>
<dbReference type="Gene3D" id="3.10.450.50">
    <property type="match status" value="1"/>
</dbReference>
<dbReference type="EMBL" id="JBHTEY010000004">
    <property type="protein sequence ID" value="MFC7614028.1"/>
    <property type="molecule type" value="Genomic_DNA"/>
</dbReference>
<feature type="domain" description="SnoaL-like" evidence="1">
    <location>
        <begin position="12"/>
        <end position="112"/>
    </location>
</feature>
<organism evidence="2 3">
    <name type="scientific">Actinokineospora soli</name>
    <dbReference type="NCBI Taxonomy" id="1048753"/>
    <lineage>
        <taxon>Bacteria</taxon>
        <taxon>Bacillati</taxon>
        <taxon>Actinomycetota</taxon>
        <taxon>Actinomycetes</taxon>
        <taxon>Pseudonocardiales</taxon>
        <taxon>Pseudonocardiaceae</taxon>
        <taxon>Actinokineospora</taxon>
    </lineage>
</organism>
<dbReference type="Pfam" id="PF12680">
    <property type="entry name" value="SnoaL_2"/>
    <property type="match status" value="1"/>
</dbReference>
<reference evidence="3" key="1">
    <citation type="journal article" date="2019" name="Int. J. Syst. Evol. Microbiol.">
        <title>The Global Catalogue of Microorganisms (GCM) 10K type strain sequencing project: providing services to taxonomists for standard genome sequencing and annotation.</title>
        <authorList>
            <consortium name="The Broad Institute Genomics Platform"/>
            <consortium name="The Broad Institute Genome Sequencing Center for Infectious Disease"/>
            <person name="Wu L."/>
            <person name="Ma J."/>
        </authorList>
    </citation>
    <scope>NUCLEOTIDE SEQUENCE [LARGE SCALE GENOMIC DNA]</scope>
    <source>
        <strain evidence="3">JCM 17695</strain>
    </source>
</reference>
<evidence type="ECO:0000313" key="2">
    <source>
        <dbReference type="EMBL" id="MFC7614028.1"/>
    </source>
</evidence>
<sequence length="141" mass="15622">MSADLKSTTLADAYLTALQCEDLEGVLALFADDGYVHSPLYGPRPARDFYTELFVDSHSSALTLLGTMHGSTVDGNPLLSIWFYFDWTLADGTSAPFDVVDVLELDDEGKIKKLYIVYDTVDVRPAFEISSARPSYRAGRR</sequence>
<dbReference type="InterPro" id="IPR032710">
    <property type="entry name" value="NTF2-like_dom_sf"/>
</dbReference>
<evidence type="ECO:0000313" key="3">
    <source>
        <dbReference type="Proteomes" id="UP001596512"/>
    </source>
</evidence>
<dbReference type="Proteomes" id="UP001596512">
    <property type="component" value="Unassembled WGS sequence"/>
</dbReference>